<comment type="caution">
    <text evidence="1">The sequence shown here is derived from an EMBL/GenBank/DDBJ whole genome shotgun (WGS) entry which is preliminary data.</text>
</comment>
<reference evidence="1 2" key="1">
    <citation type="submission" date="2023-03" db="EMBL/GenBank/DDBJ databases">
        <title>WGS of Gossypium arboreum.</title>
        <authorList>
            <person name="Yu D."/>
        </authorList>
    </citation>
    <scope>NUCLEOTIDE SEQUENCE [LARGE SCALE GENOMIC DNA]</scope>
    <source>
        <tissue evidence="1">Leaf</tissue>
    </source>
</reference>
<dbReference type="EMBL" id="JARKNE010000006">
    <property type="protein sequence ID" value="KAK5825460.1"/>
    <property type="molecule type" value="Genomic_DNA"/>
</dbReference>
<evidence type="ECO:0000313" key="2">
    <source>
        <dbReference type="Proteomes" id="UP001358586"/>
    </source>
</evidence>
<evidence type="ECO:0000313" key="1">
    <source>
        <dbReference type="EMBL" id="KAK5825460.1"/>
    </source>
</evidence>
<sequence length="108" mass="12432">MEFDRPNQAFQNLRLDPMSYVDEVYKIEYMYNVWRHVLPPVSDERIVVPPTEDLVVSVGRMTHLDRIMTAEVFESHKVIGIGKKKSFSTTPHAIPHATVAYRSAVDSE</sequence>
<organism evidence="1 2">
    <name type="scientific">Gossypium arboreum</name>
    <name type="common">Tree cotton</name>
    <name type="synonym">Gossypium nanking</name>
    <dbReference type="NCBI Taxonomy" id="29729"/>
    <lineage>
        <taxon>Eukaryota</taxon>
        <taxon>Viridiplantae</taxon>
        <taxon>Streptophyta</taxon>
        <taxon>Embryophyta</taxon>
        <taxon>Tracheophyta</taxon>
        <taxon>Spermatophyta</taxon>
        <taxon>Magnoliopsida</taxon>
        <taxon>eudicotyledons</taxon>
        <taxon>Gunneridae</taxon>
        <taxon>Pentapetalae</taxon>
        <taxon>rosids</taxon>
        <taxon>malvids</taxon>
        <taxon>Malvales</taxon>
        <taxon>Malvaceae</taxon>
        <taxon>Malvoideae</taxon>
        <taxon>Gossypium</taxon>
    </lineage>
</organism>
<protein>
    <submittedName>
        <fullName evidence="1">Uncharacterized protein</fullName>
    </submittedName>
</protein>
<accession>A0ABR0PME7</accession>
<gene>
    <name evidence="1" type="ORF">PVK06_020297</name>
</gene>
<proteinExistence type="predicted"/>
<keyword evidence="2" id="KW-1185">Reference proteome</keyword>
<dbReference type="Proteomes" id="UP001358586">
    <property type="component" value="Chromosome 6"/>
</dbReference>
<name>A0ABR0PME7_GOSAR</name>